<evidence type="ECO:0000256" key="1">
    <source>
        <dbReference type="SAM" id="MobiDB-lite"/>
    </source>
</evidence>
<name>A0A5C2SA68_9APHY</name>
<dbReference type="InterPro" id="IPR039931">
    <property type="entry name" value="EEIG1/2-like"/>
</dbReference>
<dbReference type="Pfam" id="PF10358">
    <property type="entry name" value="NT-C2"/>
    <property type="match status" value="1"/>
</dbReference>
<feature type="compositionally biased region" description="Low complexity" evidence="1">
    <location>
        <begin position="1"/>
        <end position="15"/>
    </location>
</feature>
<feature type="region of interest" description="Disordered" evidence="1">
    <location>
        <begin position="1"/>
        <end position="27"/>
    </location>
</feature>
<evidence type="ECO:0000313" key="3">
    <source>
        <dbReference type="EMBL" id="RPD60571.1"/>
    </source>
</evidence>
<dbReference type="InterPro" id="IPR019448">
    <property type="entry name" value="NT-C2"/>
</dbReference>
<dbReference type="Proteomes" id="UP000313359">
    <property type="component" value="Unassembled WGS sequence"/>
</dbReference>
<feature type="region of interest" description="Disordered" evidence="1">
    <location>
        <begin position="73"/>
        <end position="162"/>
    </location>
</feature>
<feature type="compositionally biased region" description="Acidic residues" evidence="1">
    <location>
        <begin position="101"/>
        <end position="113"/>
    </location>
</feature>
<feature type="region of interest" description="Disordered" evidence="1">
    <location>
        <begin position="358"/>
        <end position="416"/>
    </location>
</feature>
<feature type="compositionally biased region" description="Polar residues" evidence="1">
    <location>
        <begin position="360"/>
        <end position="369"/>
    </location>
</feature>
<dbReference type="STRING" id="1328759.A0A5C2SA68"/>
<accession>A0A5C2SA68</accession>
<dbReference type="PANTHER" id="PTHR21456:SF1">
    <property type="entry name" value="C2 NT-TYPE DOMAIN-CONTAINING PROTEIN"/>
    <property type="match status" value="1"/>
</dbReference>
<sequence>MSASTSTSSGGSSSTPNPPSHGHGLRTQLGHLIPRHALFQVHLHIDQLSNVPLIKGEFGVRWKFKNVQSGSGLLSKMKGHRNWSGQSRGKGTGAEGTGAADEGEMDEEDEIEGDSVHDMTEDDHYTPDSPRSSRDVEAQRAFESMHPPDAPTPVINGQSNSSSSMQLRSEARGMTPWARLQNYNVKFDHSLNVVVQMDVHRETGDLLPSELKLVVMQRVISGDPDAPHHPRLGVVYLNLAEYADAGKVTRRYLLRQSKTNATLKLTIELEHIGGEKNYKSPPLRKGEILASVSGILSNNGLFNTRFARELDLYVGADRPEEDNTFPYADRDGHVQADRLANSYGLRTTEHLIEALFNPVPSDSSEQTPFTYYAPPQLDRTESPAQDDDSNGRRSVDSSVGSASYVASTSEHSSFDPGMAADVASITSHRHWWQKIRSRPSTPARTNFGRPSTPAPPLPIPIRQG</sequence>
<reference evidence="3" key="1">
    <citation type="journal article" date="2018" name="Genome Biol. Evol.">
        <title>Genomics and development of Lentinus tigrinus, a white-rot wood-decaying mushroom with dimorphic fruiting bodies.</title>
        <authorList>
            <person name="Wu B."/>
            <person name="Xu Z."/>
            <person name="Knudson A."/>
            <person name="Carlson A."/>
            <person name="Chen N."/>
            <person name="Kovaka S."/>
            <person name="LaButti K."/>
            <person name="Lipzen A."/>
            <person name="Pennachio C."/>
            <person name="Riley R."/>
            <person name="Schakwitz W."/>
            <person name="Umezawa K."/>
            <person name="Ohm R.A."/>
            <person name="Grigoriev I.V."/>
            <person name="Nagy L.G."/>
            <person name="Gibbons J."/>
            <person name="Hibbett D."/>
        </authorList>
    </citation>
    <scope>NUCLEOTIDE SEQUENCE [LARGE SCALE GENOMIC DNA]</scope>
    <source>
        <strain evidence="3">ALCF2SS1-6</strain>
    </source>
</reference>
<keyword evidence="4" id="KW-1185">Reference proteome</keyword>
<dbReference type="AlphaFoldDB" id="A0A5C2SA68"/>
<dbReference type="OrthoDB" id="3365224at2759"/>
<feature type="region of interest" description="Disordered" evidence="1">
    <location>
        <begin position="433"/>
        <end position="464"/>
    </location>
</feature>
<protein>
    <recommendedName>
        <fullName evidence="2">C2 NT-type domain-containing protein</fullName>
    </recommendedName>
</protein>
<dbReference type="PROSITE" id="PS51840">
    <property type="entry name" value="C2_NT"/>
    <property type="match status" value="1"/>
</dbReference>
<organism evidence="3 4">
    <name type="scientific">Lentinus tigrinus ALCF2SS1-6</name>
    <dbReference type="NCBI Taxonomy" id="1328759"/>
    <lineage>
        <taxon>Eukaryota</taxon>
        <taxon>Fungi</taxon>
        <taxon>Dikarya</taxon>
        <taxon>Basidiomycota</taxon>
        <taxon>Agaricomycotina</taxon>
        <taxon>Agaricomycetes</taxon>
        <taxon>Polyporales</taxon>
        <taxon>Polyporaceae</taxon>
        <taxon>Lentinus</taxon>
    </lineage>
</organism>
<dbReference type="EMBL" id="ML122265">
    <property type="protein sequence ID" value="RPD60571.1"/>
    <property type="molecule type" value="Genomic_DNA"/>
</dbReference>
<dbReference type="PANTHER" id="PTHR21456">
    <property type="entry name" value="FAMILY WITH SEQUENCE SIMILARITY 102"/>
    <property type="match status" value="1"/>
</dbReference>
<evidence type="ECO:0000259" key="2">
    <source>
        <dbReference type="PROSITE" id="PS51840"/>
    </source>
</evidence>
<feature type="compositionally biased region" description="Pro residues" evidence="1">
    <location>
        <begin position="452"/>
        <end position="464"/>
    </location>
</feature>
<feature type="compositionally biased region" description="Polar residues" evidence="1">
    <location>
        <begin position="396"/>
        <end position="411"/>
    </location>
</feature>
<feature type="compositionally biased region" description="Basic and acidic residues" evidence="1">
    <location>
        <begin position="114"/>
        <end position="140"/>
    </location>
</feature>
<evidence type="ECO:0000313" key="4">
    <source>
        <dbReference type="Proteomes" id="UP000313359"/>
    </source>
</evidence>
<proteinExistence type="predicted"/>
<gene>
    <name evidence="3" type="ORF">L227DRAFT_611113</name>
</gene>
<feature type="domain" description="C2 NT-type" evidence="2">
    <location>
        <begin position="29"/>
        <end position="271"/>
    </location>
</feature>